<sequence length="87" mass="9410">MGVNLPHPQQGNAVLLNLKGGEGAVQPGEVALLIRKRKARVQVPRKPALGDQLNGLIVPVLVILHSPNGDNHRFIHKRCSSTQDLGR</sequence>
<reference evidence="1" key="1">
    <citation type="submission" date="2019-08" db="EMBL/GenBank/DDBJ databases">
        <authorList>
            <person name="Kucharzyk K."/>
            <person name="Murdoch R.W."/>
            <person name="Higgins S."/>
            <person name="Loffler F."/>
        </authorList>
    </citation>
    <scope>NUCLEOTIDE SEQUENCE</scope>
</reference>
<comment type="caution">
    <text evidence="1">The sequence shown here is derived from an EMBL/GenBank/DDBJ whole genome shotgun (WGS) entry which is preliminary data.</text>
</comment>
<dbReference type="AlphaFoldDB" id="A0A645IKU3"/>
<dbReference type="EMBL" id="VSSQ01117499">
    <property type="protein sequence ID" value="MPN51918.1"/>
    <property type="molecule type" value="Genomic_DNA"/>
</dbReference>
<protein>
    <submittedName>
        <fullName evidence="1">Uncharacterized protein</fullName>
    </submittedName>
</protein>
<gene>
    <name evidence="1" type="ORF">SDC9_199569</name>
</gene>
<evidence type="ECO:0000313" key="1">
    <source>
        <dbReference type="EMBL" id="MPN51918.1"/>
    </source>
</evidence>
<organism evidence="1">
    <name type="scientific">bioreactor metagenome</name>
    <dbReference type="NCBI Taxonomy" id="1076179"/>
    <lineage>
        <taxon>unclassified sequences</taxon>
        <taxon>metagenomes</taxon>
        <taxon>ecological metagenomes</taxon>
    </lineage>
</organism>
<proteinExistence type="predicted"/>
<accession>A0A645IKU3</accession>
<name>A0A645IKU3_9ZZZZ</name>